<evidence type="ECO:0000256" key="1">
    <source>
        <dbReference type="SAM" id="MobiDB-lite"/>
    </source>
</evidence>
<sequence>MTATSFEWVGCMLESMSLVLSSHSFIGYIDGSLHGVDYELSFSLTNTAPPSVPDPERPPSDVESTLALL</sequence>
<organism evidence="2 3">
    <name type="scientific">Handroanthus impetiginosus</name>
    <dbReference type="NCBI Taxonomy" id="429701"/>
    <lineage>
        <taxon>Eukaryota</taxon>
        <taxon>Viridiplantae</taxon>
        <taxon>Streptophyta</taxon>
        <taxon>Embryophyta</taxon>
        <taxon>Tracheophyta</taxon>
        <taxon>Spermatophyta</taxon>
        <taxon>Magnoliopsida</taxon>
        <taxon>eudicotyledons</taxon>
        <taxon>Gunneridae</taxon>
        <taxon>Pentapetalae</taxon>
        <taxon>asterids</taxon>
        <taxon>lamiids</taxon>
        <taxon>Lamiales</taxon>
        <taxon>Bignoniaceae</taxon>
        <taxon>Crescentiina</taxon>
        <taxon>Tabebuia alliance</taxon>
        <taxon>Handroanthus</taxon>
    </lineage>
</organism>
<evidence type="ECO:0000313" key="3">
    <source>
        <dbReference type="Proteomes" id="UP000231279"/>
    </source>
</evidence>
<proteinExistence type="predicted"/>
<feature type="region of interest" description="Disordered" evidence="1">
    <location>
        <begin position="47"/>
        <end position="69"/>
    </location>
</feature>
<keyword evidence="3" id="KW-1185">Reference proteome</keyword>
<reference evidence="3" key="1">
    <citation type="journal article" date="2018" name="Gigascience">
        <title>Genome assembly of the Pink Ipe (Handroanthus impetiginosus, Bignoniaceae), a highly valued, ecologically keystone Neotropical timber forest tree.</title>
        <authorList>
            <person name="Silva-Junior O.B."/>
            <person name="Grattapaglia D."/>
            <person name="Novaes E."/>
            <person name="Collevatti R.G."/>
        </authorList>
    </citation>
    <scope>NUCLEOTIDE SEQUENCE [LARGE SCALE GENOMIC DNA]</scope>
    <source>
        <strain evidence="3">cv. UFG-1</strain>
    </source>
</reference>
<protein>
    <submittedName>
        <fullName evidence="2">Uncharacterized protein</fullName>
    </submittedName>
</protein>
<dbReference type="Proteomes" id="UP000231279">
    <property type="component" value="Unassembled WGS sequence"/>
</dbReference>
<gene>
    <name evidence="2" type="ORF">CDL12_10815</name>
</gene>
<accession>A0A2G9HGH6</accession>
<evidence type="ECO:0000313" key="2">
    <source>
        <dbReference type="EMBL" id="PIN16533.1"/>
    </source>
</evidence>
<dbReference type="EMBL" id="NKXS01001847">
    <property type="protein sequence ID" value="PIN16533.1"/>
    <property type="molecule type" value="Genomic_DNA"/>
</dbReference>
<dbReference type="AlphaFoldDB" id="A0A2G9HGH6"/>
<comment type="caution">
    <text evidence="2">The sequence shown here is derived from an EMBL/GenBank/DDBJ whole genome shotgun (WGS) entry which is preliminary data.</text>
</comment>
<name>A0A2G9HGH6_9LAMI</name>